<evidence type="ECO:0000256" key="5">
    <source>
        <dbReference type="PROSITE-ProRule" id="PRU01091"/>
    </source>
</evidence>
<keyword evidence="4" id="KW-0597">Phosphoprotein</keyword>
<evidence type="ECO:0000256" key="4">
    <source>
        <dbReference type="PROSITE-ProRule" id="PRU00169"/>
    </source>
</evidence>
<keyword evidence="3" id="KW-0804">Transcription</keyword>
<dbReference type="Proteomes" id="UP000561045">
    <property type="component" value="Unassembled WGS sequence"/>
</dbReference>
<evidence type="ECO:0000256" key="1">
    <source>
        <dbReference type="ARBA" id="ARBA00023015"/>
    </source>
</evidence>
<dbReference type="PROSITE" id="PS51755">
    <property type="entry name" value="OMPR_PHOB"/>
    <property type="match status" value="1"/>
</dbReference>
<dbReference type="InterPro" id="IPR001789">
    <property type="entry name" value="Sig_transdc_resp-reg_receiver"/>
</dbReference>
<dbReference type="GO" id="GO:0000156">
    <property type="term" value="F:phosphorelay response regulator activity"/>
    <property type="evidence" value="ECO:0007669"/>
    <property type="project" value="TreeGrafter"/>
</dbReference>
<dbReference type="Pfam" id="PF00486">
    <property type="entry name" value="Trans_reg_C"/>
    <property type="match status" value="1"/>
</dbReference>
<name>A0A840BS14_9RHOO</name>
<protein>
    <submittedName>
        <fullName evidence="8">DNA-binding response OmpR family regulator</fullName>
    </submittedName>
</protein>
<keyword evidence="1" id="KW-0805">Transcription regulation</keyword>
<dbReference type="RefSeq" id="WP_183635529.1">
    <property type="nucleotide sequence ID" value="NZ_BAABLE010000005.1"/>
</dbReference>
<keyword evidence="2 5" id="KW-0238">DNA-binding</keyword>
<dbReference type="InterPro" id="IPR036388">
    <property type="entry name" value="WH-like_DNA-bd_sf"/>
</dbReference>
<dbReference type="PROSITE" id="PS50110">
    <property type="entry name" value="RESPONSE_REGULATORY"/>
    <property type="match status" value="1"/>
</dbReference>
<evidence type="ECO:0000313" key="9">
    <source>
        <dbReference type="Proteomes" id="UP000561045"/>
    </source>
</evidence>
<dbReference type="GO" id="GO:0006355">
    <property type="term" value="P:regulation of DNA-templated transcription"/>
    <property type="evidence" value="ECO:0007669"/>
    <property type="project" value="InterPro"/>
</dbReference>
<dbReference type="InterPro" id="IPR001867">
    <property type="entry name" value="OmpR/PhoB-type_DNA-bd"/>
</dbReference>
<dbReference type="GO" id="GO:0005829">
    <property type="term" value="C:cytosol"/>
    <property type="evidence" value="ECO:0007669"/>
    <property type="project" value="TreeGrafter"/>
</dbReference>
<gene>
    <name evidence="8" type="ORF">GGR36_002962</name>
</gene>
<dbReference type="Pfam" id="PF00072">
    <property type="entry name" value="Response_reg"/>
    <property type="match status" value="1"/>
</dbReference>
<dbReference type="PANTHER" id="PTHR48111:SF67">
    <property type="entry name" value="TRANSCRIPTIONAL REGULATORY PROTEIN TCTD"/>
    <property type="match status" value="1"/>
</dbReference>
<dbReference type="EMBL" id="JACIET010000002">
    <property type="protein sequence ID" value="MBB4013616.1"/>
    <property type="molecule type" value="Genomic_DNA"/>
</dbReference>
<evidence type="ECO:0000259" key="7">
    <source>
        <dbReference type="PROSITE" id="PS51755"/>
    </source>
</evidence>
<feature type="DNA-binding region" description="OmpR/PhoB-type" evidence="5">
    <location>
        <begin position="124"/>
        <end position="218"/>
    </location>
</feature>
<dbReference type="CDD" id="cd17624">
    <property type="entry name" value="REC_OmpR_PmrA-like"/>
    <property type="match status" value="1"/>
</dbReference>
<dbReference type="InterPro" id="IPR011006">
    <property type="entry name" value="CheY-like_superfamily"/>
</dbReference>
<dbReference type="SMART" id="SM00862">
    <property type="entry name" value="Trans_reg_C"/>
    <property type="match status" value="1"/>
</dbReference>
<dbReference type="GO" id="GO:0032993">
    <property type="term" value="C:protein-DNA complex"/>
    <property type="evidence" value="ECO:0007669"/>
    <property type="project" value="TreeGrafter"/>
</dbReference>
<dbReference type="SUPFAM" id="SSF52172">
    <property type="entry name" value="CheY-like"/>
    <property type="match status" value="1"/>
</dbReference>
<dbReference type="SMART" id="SM00448">
    <property type="entry name" value="REC"/>
    <property type="match status" value="1"/>
</dbReference>
<dbReference type="GO" id="GO:0000976">
    <property type="term" value="F:transcription cis-regulatory region binding"/>
    <property type="evidence" value="ECO:0007669"/>
    <property type="project" value="TreeGrafter"/>
</dbReference>
<feature type="domain" description="OmpR/PhoB-type" evidence="7">
    <location>
        <begin position="124"/>
        <end position="218"/>
    </location>
</feature>
<evidence type="ECO:0000256" key="2">
    <source>
        <dbReference type="ARBA" id="ARBA00023125"/>
    </source>
</evidence>
<evidence type="ECO:0000259" key="6">
    <source>
        <dbReference type="PROSITE" id="PS50110"/>
    </source>
</evidence>
<dbReference type="Gene3D" id="6.10.250.690">
    <property type="match status" value="1"/>
</dbReference>
<feature type="modified residue" description="4-aspartylphosphate" evidence="4">
    <location>
        <position position="51"/>
    </location>
</feature>
<dbReference type="Gene3D" id="1.10.10.10">
    <property type="entry name" value="Winged helix-like DNA-binding domain superfamily/Winged helix DNA-binding domain"/>
    <property type="match status" value="1"/>
</dbReference>
<proteinExistence type="predicted"/>
<dbReference type="InterPro" id="IPR039420">
    <property type="entry name" value="WalR-like"/>
</dbReference>
<sequence>MRVLLVEDDPMVGDAARLGLLGAGFTVDWVRDGRAAELAIEANEYAAAVLDLGLPKIDGMALLNRLRGQDNRLPVIVVTARDAVQDRVAGLNAGADDYLTKPFDLDELVARLRALIRRNSGRTQRVITCGAIAFDTEARTVKLEGEAVTLSARELSLLEILLEKPGAVLSRETLEDRLFGWGEEPSSNALEVHLHNLRKKLGADRIRNVRGVGYKVVA</sequence>
<feature type="domain" description="Response regulatory" evidence="6">
    <location>
        <begin position="2"/>
        <end position="116"/>
    </location>
</feature>
<keyword evidence="9" id="KW-1185">Reference proteome</keyword>
<accession>A0A840BS14</accession>
<dbReference type="AlphaFoldDB" id="A0A840BS14"/>
<dbReference type="PANTHER" id="PTHR48111">
    <property type="entry name" value="REGULATOR OF RPOS"/>
    <property type="match status" value="1"/>
</dbReference>
<reference evidence="8 9" key="1">
    <citation type="submission" date="2020-08" db="EMBL/GenBank/DDBJ databases">
        <title>Genomic Encyclopedia of Type Strains, Phase IV (KMG-IV): sequencing the most valuable type-strain genomes for metagenomic binning, comparative biology and taxonomic classification.</title>
        <authorList>
            <person name="Goeker M."/>
        </authorList>
    </citation>
    <scope>NUCLEOTIDE SEQUENCE [LARGE SCALE GENOMIC DNA]</scope>
    <source>
        <strain evidence="8 9">DSM 106739</strain>
    </source>
</reference>
<dbReference type="Gene3D" id="3.40.50.2300">
    <property type="match status" value="1"/>
</dbReference>
<dbReference type="CDD" id="cd00383">
    <property type="entry name" value="trans_reg_C"/>
    <property type="match status" value="1"/>
</dbReference>
<organism evidence="8 9">
    <name type="scientific">Niveibacterium umoris</name>
    <dbReference type="NCBI Taxonomy" id="1193620"/>
    <lineage>
        <taxon>Bacteria</taxon>
        <taxon>Pseudomonadati</taxon>
        <taxon>Pseudomonadota</taxon>
        <taxon>Betaproteobacteria</taxon>
        <taxon>Rhodocyclales</taxon>
        <taxon>Rhodocyclaceae</taxon>
        <taxon>Niveibacterium</taxon>
    </lineage>
</organism>
<evidence type="ECO:0000313" key="8">
    <source>
        <dbReference type="EMBL" id="MBB4013616.1"/>
    </source>
</evidence>
<comment type="caution">
    <text evidence="8">The sequence shown here is derived from an EMBL/GenBank/DDBJ whole genome shotgun (WGS) entry which is preliminary data.</text>
</comment>
<evidence type="ECO:0000256" key="3">
    <source>
        <dbReference type="ARBA" id="ARBA00023163"/>
    </source>
</evidence>